<dbReference type="EMBL" id="BSYR01000021">
    <property type="protein sequence ID" value="GMI86900.1"/>
    <property type="molecule type" value="Genomic_DNA"/>
</dbReference>
<reference evidence="2" key="1">
    <citation type="submission" date="2023-05" db="EMBL/GenBank/DDBJ databases">
        <title>Genome and transcriptome analyses reveal genes involved in the formation of fine ridges on petal epidermal cells in Hibiscus trionum.</title>
        <authorList>
            <person name="Koshimizu S."/>
            <person name="Masuda S."/>
            <person name="Ishii T."/>
            <person name="Shirasu K."/>
            <person name="Hoshino A."/>
            <person name="Arita M."/>
        </authorList>
    </citation>
    <scope>NUCLEOTIDE SEQUENCE</scope>
    <source>
        <strain evidence="2">Hamamatsu line</strain>
    </source>
</reference>
<name>A0A9W7M5Y5_HIBTR</name>
<evidence type="ECO:0008006" key="4">
    <source>
        <dbReference type="Google" id="ProtNLM"/>
    </source>
</evidence>
<proteinExistence type="predicted"/>
<keyword evidence="3" id="KW-1185">Reference proteome</keyword>
<accession>A0A9W7M5Y5</accession>
<protein>
    <recommendedName>
        <fullName evidence="4">Secreted protein</fullName>
    </recommendedName>
</protein>
<evidence type="ECO:0000313" key="2">
    <source>
        <dbReference type="EMBL" id="GMI86900.1"/>
    </source>
</evidence>
<keyword evidence="1" id="KW-0732">Signal</keyword>
<dbReference type="Proteomes" id="UP001165190">
    <property type="component" value="Unassembled WGS sequence"/>
</dbReference>
<dbReference type="AlphaFoldDB" id="A0A9W7M5Y5"/>
<sequence length="68" mass="8050">MWRKVWWLASLHRRRRIWIKLFSLVLLDLLVFSGGHRSLSSSSQNCKTTADLQKGIVHGGMIRQRWCK</sequence>
<feature type="chain" id="PRO_5040724558" description="Secreted protein" evidence="1">
    <location>
        <begin position="34"/>
        <end position="68"/>
    </location>
</feature>
<organism evidence="2 3">
    <name type="scientific">Hibiscus trionum</name>
    <name type="common">Flower of an hour</name>
    <dbReference type="NCBI Taxonomy" id="183268"/>
    <lineage>
        <taxon>Eukaryota</taxon>
        <taxon>Viridiplantae</taxon>
        <taxon>Streptophyta</taxon>
        <taxon>Embryophyta</taxon>
        <taxon>Tracheophyta</taxon>
        <taxon>Spermatophyta</taxon>
        <taxon>Magnoliopsida</taxon>
        <taxon>eudicotyledons</taxon>
        <taxon>Gunneridae</taxon>
        <taxon>Pentapetalae</taxon>
        <taxon>rosids</taxon>
        <taxon>malvids</taxon>
        <taxon>Malvales</taxon>
        <taxon>Malvaceae</taxon>
        <taxon>Malvoideae</taxon>
        <taxon>Hibiscus</taxon>
    </lineage>
</organism>
<evidence type="ECO:0000256" key="1">
    <source>
        <dbReference type="SAM" id="SignalP"/>
    </source>
</evidence>
<comment type="caution">
    <text evidence="2">The sequence shown here is derived from an EMBL/GenBank/DDBJ whole genome shotgun (WGS) entry which is preliminary data.</text>
</comment>
<evidence type="ECO:0000313" key="3">
    <source>
        <dbReference type="Proteomes" id="UP001165190"/>
    </source>
</evidence>
<gene>
    <name evidence="2" type="ORF">HRI_002359300</name>
</gene>
<feature type="signal peptide" evidence="1">
    <location>
        <begin position="1"/>
        <end position="33"/>
    </location>
</feature>